<evidence type="ECO:0000313" key="3">
    <source>
        <dbReference type="Proteomes" id="UP000007360"/>
    </source>
</evidence>
<accession>K2RB61</accession>
<keyword evidence="1" id="KW-1133">Transmembrane helix</keyword>
<dbReference type="RefSeq" id="WP_004030815.1">
    <property type="nucleotide sequence ID" value="NZ_AMPO01000006.1"/>
</dbReference>
<evidence type="ECO:0000256" key="1">
    <source>
        <dbReference type="SAM" id="Phobius"/>
    </source>
</evidence>
<reference evidence="2 3" key="1">
    <citation type="journal article" date="2012" name="J. Bacteriol.">
        <title>Draft genome sequence of Methanobacterium formicicum DSM 3637, an archaebacterium isolated from the methane producer amoeba Pelomyxa palustris.</title>
        <authorList>
            <person name="Gutierrez G."/>
        </authorList>
    </citation>
    <scope>NUCLEOTIDE SEQUENCE [LARGE SCALE GENOMIC DNA]</scope>
    <source>
        <strain evidence="3">DSM 3637 / PP1</strain>
    </source>
</reference>
<gene>
    <name evidence="2" type="ORF">A994_07526</name>
</gene>
<dbReference type="OrthoDB" id="71449at2157"/>
<proteinExistence type="predicted"/>
<keyword evidence="1" id="KW-0472">Membrane</keyword>
<organism evidence="2 3">
    <name type="scientific">Methanobacterium formicicum (strain DSM 3637 / PP1)</name>
    <dbReference type="NCBI Taxonomy" id="1204725"/>
    <lineage>
        <taxon>Archaea</taxon>
        <taxon>Methanobacteriati</taxon>
        <taxon>Methanobacteriota</taxon>
        <taxon>Methanomada group</taxon>
        <taxon>Methanobacteria</taxon>
        <taxon>Methanobacteriales</taxon>
        <taxon>Methanobacteriaceae</taxon>
        <taxon>Methanobacterium</taxon>
    </lineage>
</organism>
<dbReference type="EMBL" id="AMPO01000006">
    <property type="protein sequence ID" value="EKF85564.1"/>
    <property type="molecule type" value="Genomic_DNA"/>
</dbReference>
<sequence>MSDIPEERKEKKGWWQRRTTATKILIGIFVVFLIIIIAAVALGMWFVMSITALNVTDIKPVSQSMDTFEVTGTTEPGANLTINNQSVTTDSAGKFSYQLTNVELGAKNITFVSKGKGKLLRTLILELNVSLNNDFYSSNVQFINQTFF</sequence>
<dbReference type="Proteomes" id="UP000007360">
    <property type="component" value="Unassembled WGS sequence"/>
</dbReference>
<dbReference type="AlphaFoldDB" id="K2RB61"/>
<protein>
    <submittedName>
        <fullName evidence="2">Uncharacterized protein</fullName>
    </submittedName>
</protein>
<feature type="transmembrane region" description="Helical" evidence="1">
    <location>
        <begin position="21"/>
        <end position="48"/>
    </location>
</feature>
<name>K2RB61_METFP</name>
<evidence type="ECO:0000313" key="2">
    <source>
        <dbReference type="EMBL" id="EKF85564.1"/>
    </source>
</evidence>
<comment type="caution">
    <text evidence="2">The sequence shown here is derived from an EMBL/GenBank/DDBJ whole genome shotgun (WGS) entry which is preliminary data.</text>
</comment>
<keyword evidence="1" id="KW-0812">Transmembrane</keyword>
<keyword evidence="3" id="KW-1185">Reference proteome</keyword>